<evidence type="ECO:0000256" key="1">
    <source>
        <dbReference type="SAM" id="MobiDB-lite"/>
    </source>
</evidence>
<evidence type="ECO:0000313" key="2">
    <source>
        <dbReference type="Proteomes" id="UP000695022"/>
    </source>
</evidence>
<feature type="compositionally biased region" description="Basic residues" evidence="1">
    <location>
        <begin position="1"/>
        <end position="19"/>
    </location>
</feature>
<evidence type="ECO:0000313" key="3">
    <source>
        <dbReference type="RefSeq" id="XP_014679561.1"/>
    </source>
</evidence>
<feature type="region of interest" description="Disordered" evidence="1">
    <location>
        <begin position="1"/>
        <end position="23"/>
    </location>
</feature>
<feature type="compositionally biased region" description="Acidic residues" evidence="1">
    <location>
        <begin position="256"/>
        <end position="265"/>
    </location>
</feature>
<feature type="compositionally biased region" description="Basic and acidic residues" evidence="1">
    <location>
        <begin position="100"/>
        <end position="148"/>
    </location>
</feature>
<feature type="compositionally biased region" description="Basic and acidic residues" evidence="1">
    <location>
        <begin position="159"/>
        <end position="221"/>
    </location>
</feature>
<feature type="region of interest" description="Disordered" evidence="1">
    <location>
        <begin position="74"/>
        <end position="343"/>
    </location>
</feature>
<proteinExistence type="predicted"/>
<organism evidence="2 3">
    <name type="scientific">Priapulus caudatus</name>
    <name type="common">Priapulid worm</name>
    <dbReference type="NCBI Taxonomy" id="37621"/>
    <lineage>
        <taxon>Eukaryota</taxon>
        <taxon>Metazoa</taxon>
        <taxon>Ecdysozoa</taxon>
        <taxon>Scalidophora</taxon>
        <taxon>Priapulida</taxon>
        <taxon>Priapulimorpha</taxon>
        <taxon>Priapulimorphida</taxon>
        <taxon>Priapulidae</taxon>
        <taxon>Priapulus</taxon>
    </lineage>
</organism>
<accession>A0ABM1F540</accession>
<reference evidence="3" key="1">
    <citation type="submission" date="2025-08" db="UniProtKB">
        <authorList>
            <consortium name="RefSeq"/>
        </authorList>
    </citation>
    <scope>IDENTIFICATION</scope>
</reference>
<feature type="compositionally biased region" description="Acidic residues" evidence="1">
    <location>
        <begin position="319"/>
        <end position="335"/>
    </location>
</feature>
<dbReference type="GeneID" id="106819442"/>
<feature type="compositionally biased region" description="Acidic residues" evidence="1">
    <location>
        <begin position="289"/>
        <end position="305"/>
    </location>
</feature>
<feature type="compositionally biased region" description="Basic and acidic residues" evidence="1">
    <location>
        <begin position="306"/>
        <end position="318"/>
    </location>
</feature>
<feature type="compositionally biased region" description="Acidic residues" evidence="1">
    <location>
        <begin position="222"/>
        <end position="249"/>
    </location>
</feature>
<gene>
    <name evidence="3" type="primary">LOC106819442</name>
</gene>
<sequence>MAPKRHPTRRSQRLKKKGKTSATLDTYQVSTEVNVRPSRKHKRPLRLNSNEFFLPFKKRRSIIDSVWTERDCKSIAEPHGKNGNIHVPNDEEGDSNICRVGKEKVVNENSKGDNEKMENNEPADKGGDDAKSDVHDNYQDGRKVIKTCDKKKRGRRRKGCETKDNDNEDNRKSNEDKRKIDNTHESYRLESQDNRPCDNDEMKDEWSKVREVKNEGNKELLEEYEDEEEAVSDDERDDEDDFEDEGDEDNVSKNENEEDDIEDEGDKYKVSEDEGNEEDGFKDESGNGENEEQEFDGEGDEEEDLEDRRDKKDKSEDKGTEEEDSRDDGNEEEDSKDNGTEEE</sequence>
<protein>
    <submittedName>
        <fullName evidence="3">Uncharacterized protein DDB_G0283697-like</fullName>
    </submittedName>
</protein>
<feature type="compositionally biased region" description="Basic residues" evidence="1">
    <location>
        <begin position="149"/>
        <end position="158"/>
    </location>
</feature>
<name>A0ABM1F540_PRICU</name>
<keyword evidence="2" id="KW-1185">Reference proteome</keyword>
<dbReference type="RefSeq" id="XP_014679561.1">
    <property type="nucleotide sequence ID" value="XM_014824075.1"/>
</dbReference>
<dbReference type="Proteomes" id="UP000695022">
    <property type="component" value="Unplaced"/>
</dbReference>